<proteinExistence type="predicted"/>
<dbReference type="RefSeq" id="XP_056469722.1">
    <property type="nucleotide sequence ID" value="XM_056622306.1"/>
</dbReference>
<evidence type="ECO:0000313" key="3">
    <source>
        <dbReference type="EMBL" id="KAJ5085044.1"/>
    </source>
</evidence>
<evidence type="ECO:0000256" key="1">
    <source>
        <dbReference type="SAM" id="SignalP"/>
    </source>
</evidence>
<dbReference type="EMBL" id="JAPQKI010000010">
    <property type="protein sequence ID" value="KAJ5085044.1"/>
    <property type="molecule type" value="Genomic_DNA"/>
</dbReference>
<organism evidence="3 4">
    <name type="scientific">Penicillium argentinense</name>
    <dbReference type="NCBI Taxonomy" id="1131581"/>
    <lineage>
        <taxon>Eukaryota</taxon>
        <taxon>Fungi</taxon>
        <taxon>Dikarya</taxon>
        <taxon>Ascomycota</taxon>
        <taxon>Pezizomycotina</taxon>
        <taxon>Eurotiomycetes</taxon>
        <taxon>Eurotiomycetidae</taxon>
        <taxon>Eurotiales</taxon>
        <taxon>Aspergillaceae</taxon>
        <taxon>Penicillium</taxon>
    </lineage>
</organism>
<feature type="signal peptide" evidence="1">
    <location>
        <begin position="1"/>
        <end position="20"/>
    </location>
</feature>
<name>A0A9W9ENQ9_9EURO</name>
<accession>A0A9W9ENQ9</accession>
<evidence type="ECO:0000259" key="2">
    <source>
        <dbReference type="Pfam" id="PF20736"/>
    </source>
</evidence>
<reference evidence="3" key="1">
    <citation type="submission" date="2022-11" db="EMBL/GenBank/DDBJ databases">
        <authorList>
            <person name="Petersen C."/>
        </authorList>
    </citation>
    <scope>NUCLEOTIDE SEQUENCE</scope>
    <source>
        <strain evidence="3">IBT 30761</strain>
    </source>
</reference>
<sequence length="631" mass="70054">MRLSTTIATALSMTGGLGLAQSTGPSNLNEALPYWVNGLVPLAYTLQDERLKEQVSTVVDTVLDRIQPDGWIGPETVAGGQRMIWARTLIFLGLTNLADANATYEKPIVDALHRFNGLMNSMLKNNGTGMVYQSGDKLSADDFVWFQARSEDMIVSLQWLLDYHPGNQTNLLKQNIEMIYKYASKWEGWYTEENYVSQDLYDVPASVTDDQWPFLHGVTVAEGLKYAAVMRRSTSNESLLTTAKNGVDWTFKYHGSASGTILADERLAGLNPYYGSELCTDVEVIYSLAYNFYAIGDSDYADRAELAAFNALPAAVSGDWWSHQYMTEPNQPFSKNLSATPFWNVNTLGQTFGVEPDYPCCTVNHPQGYPKFAMYSYVRNGDTGIVHSLLSPGRVQTEIQGKIVSVDCQTDYPFDNTLSYTVDSDVPFQLYLRVPNWATQTKIQGSPRDDSAPKDPKTGLIKLNLPAGTTKFSYQLGMDLITADRANDTVAVYRGPLLYALHIPHTTSAEAPRFYNTQKDYPAGTYPDQAHDYALLNTTEWNVAIDPSTLEYHAGSGSLPEPTFTDGQLPMYMTARACLIDWPMFRGAVPDSPIPKSNRTCLSDIFEATLRPYGSAKLHMSDLPTINLTGK</sequence>
<dbReference type="AlphaFoldDB" id="A0A9W9ENQ9"/>
<keyword evidence="1" id="KW-0732">Signal</keyword>
<dbReference type="GeneID" id="81361285"/>
<dbReference type="Pfam" id="PF20736">
    <property type="entry name" value="Glyco_hydro127M"/>
    <property type="match status" value="1"/>
</dbReference>
<evidence type="ECO:0000313" key="4">
    <source>
        <dbReference type="Proteomes" id="UP001149074"/>
    </source>
</evidence>
<feature type="chain" id="PRO_5040976182" description="Non-reducing end beta-L-arabinofuranosidase-like GH127 middle domain-containing protein" evidence="1">
    <location>
        <begin position="21"/>
        <end position="631"/>
    </location>
</feature>
<dbReference type="InterPro" id="IPR049046">
    <property type="entry name" value="Beta-AFase-like_GH127_middle"/>
</dbReference>
<keyword evidence="4" id="KW-1185">Reference proteome</keyword>
<dbReference type="OrthoDB" id="5358475at2759"/>
<comment type="caution">
    <text evidence="3">The sequence shown here is derived from an EMBL/GenBank/DDBJ whole genome shotgun (WGS) entry which is preliminary data.</text>
</comment>
<protein>
    <recommendedName>
        <fullName evidence="2">Non-reducing end beta-L-arabinofuranosidase-like GH127 middle domain-containing protein</fullName>
    </recommendedName>
</protein>
<dbReference type="PANTHER" id="PTHR31151">
    <property type="entry name" value="PROLINE-TRNA LIGASE (DUF1680)"/>
    <property type="match status" value="1"/>
</dbReference>
<dbReference type="Proteomes" id="UP001149074">
    <property type="component" value="Unassembled WGS sequence"/>
</dbReference>
<reference evidence="3" key="2">
    <citation type="journal article" date="2023" name="IMA Fungus">
        <title>Comparative genomic study of the Penicillium genus elucidates a diverse pangenome and 15 lateral gene transfer events.</title>
        <authorList>
            <person name="Petersen C."/>
            <person name="Sorensen T."/>
            <person name="Nielsen M.R."/>
            <person name="Sondergaard T.E."/>
            <person name="Sorensen J.L."/>
            <person name="Fitzpatrick D.A."/>
            <person name="Frisvad J.C."/>
            <person name="Nielsen K.L."/>
        </authorList>
    </citation>
    <scope>NUCLEOTIDE SEQUENCE</scope>
    <source>
        <strain evidence="3">IBT 30761</strain>
    </source>
</reference>
<feature type="domain" description="Non-reducing end beta-L-arabinofuranosidase-like GH127 middle" evidence="2">
    <location>
        <begin position="388"/>
        <end position="444"/>
    </location>
</feature>
<gene>
    <name evidence="3" type="ORF">N7532_009815</name>
</gene>
<dbReference type="PANTHER" id="PTHR31151:SF0">
    <property type="entry name" value="PROLINE-TRNA LIGASE (DUF1680)"/>
    <property type="match status" value="1"/>
</dbReference>